<dbReference type="Proteomes" id="UP000613030">
    <property type="component" value="Unassembled WGS sequence"/>
</dbReference>
<proteinExistence type="predicted"/>
<protein>
    <recommendedName>
        <fullName evidence="4">DUF4907 domain-containing protein</fullName>
    </recommendedName>
</protein>
<sequence>MKNQVLNILTIVSIMFLLSFTYQSQQPNAIVDKIDGIDVFVYSKPSNPYQVVKSGTAATMTLRGTDGLVDKAVSIAAKEKADGIILDTRNGKYEAIKYK</sequence>
<reference evidence="2 3" key="1">
    <citation type="submission" date="2021-01" db="EMBL/GenBank/DDBJ databases">
        <title>Chryseolinea sp. Jin1 Genome sequencing and assembly.</title>
        <authorList>
            <person name="Kim I."/>
        </authorList>
    </citation>
    <scope>NUCLEOTIDE SEQUENCE [LARGE SCALE GENOMIC DNA]</scope>
    <source>
        <strain evidence="2 3">Jin1</strain>
    </source>
</reference>
<organism evidence="2 3">
    <name type="scientific">Chryseolinea lacunae</name>
    <dbReference type="NCBI Taxonomy" id="2801331"/>
    <lineage>
        <taxon>Bacteria</taxon>
        <taxon>Pseudomonadati</taxon>
        <taxon>Bacteroidota</taxon>
        <taxon>Cytophagia</taxon>
        <taxon>Cytophagales</taxon>
        <taxon>Fulvivirgaceae</taxon>
        <taxon>Chryseolinea</taxon>
    </lineage>
</organism>
<keyword evidence="1" id="KW-0732">Signal</keyword>
<evidence type="ECO:0000313" key="3">
    <source>
        <dbReference type="Proteomes" id="UP000613030"/>
    </source>
</evidence>
<dbReference type="RefSeq" id="WP_202014290.1">
    <property type="nucleotide sequence ID" value="NZ_JAERRB010000011.1"/>
</dbReference>
<feature type="signal peptide" evidence="1">
    <location>
        <begin position="1"/>
        <end position="24"/>
    </location>
</feature>
<keyword evidence="3" id="KW-1185">Reference proteome</keyword>
<name>A0ABS1L0Y5_9BACT</name>
<gene>
    <name evidence="2" type="ORF">JI741_25380</name>
</gene>
<evidence type="ECO:0008006" key="4">
    <source>
        <dbReference type="Google" id="ProtNLM"/>
    </source>
</evidence>
<evidence type="ECO:0000313" key="2">
    <source>
        <dbReference type="EMBL" id="MBL0744592.1"/>
    </source>
</evidence>
<accession>A0ABS1L0Y5</accession>
<evidence type="ECO:0000256" key="1">
    <source>
        <dbReference type="SAM" id="SignalP"/>
    </source>
</evidence>
<feature type="chain" id="PRO_5047211241" description="DUF4907 domain-containing protein" evidence="1">
    <location>
        <begin position="25"/>
        <end position="99"/>
    </location>
</feature>
<dbReference type="EMBL" id="JAERRB010000011">
    <property type="protein sequence ID" value="MBL0744592.1"/>
    <property type="molecule type" value="Genomic_DNA"/>
</dbReference>
<comment type="caution">
    <text evidence="2">The sequence shown here is derived from an EMBL/GenBank/DDBJ whole genome shotgun (WGS) entry which is preliminary data.</text>
</comment>